<dbReference type="EMBL" id="JBBKAM010000002">
    <property type="protein sequence ID" value="MEJ8642689.1"/>
    <property type="molecule type" value="Genomic_DNA"/>
</dbReference>
<accession>A0ABU8U490</accession>
<comment type="caution">
    <text evidence="2">The sequence shown here is derived from an EMBL/GenBank/DDBJ whole genome shotgun (WGS) entry which is preliminary data.</text>
</comment>
<evidence type="ECO:0000313" key="2">
    <source>
        <dbReference type="EMBL" id="MEJ8642689.1"/>
    </source>
</evidence>
<evidence type="ECO:0000313" key="3">
    <source>
        <dbReference type="Proteomes" id="UP001382904"/>
    </source>
</evidence>
<dbReference type="Proteomes" id="UP001382904">
    <property type="component" value="Unassembled WGS sequence"/>
</dbReference>
<proteinExistence type="predicted"/>
<gene>
    <name evidence="2" type="ORF">WKI68_17370</name>
</gene>
<reference evidence="2 3" key="1">
    <citation type="submission" date="2024-03" db="EMBL/GenBank/DDBJ databases">
        <title>Novel Streptomyces species of biotechnological and ecological value are a feature of Machair soil.</title>
        <authorList>
            <person name="Prole J.R."/>
            <person name="Goodfellow M."/>
            <person name="Allenby N."/>
            <person name="Ward A.C."/>
        </authorList>
    </citation>
    <scope>NUCLEOTIDE SEQUENCE [LARGE SCALE GENOMIC DNA]</scope>
    <source>
        <strain evidence="2 3">MS1.HAVA.3</strain>
    </source>
</reference>
<name>A0ABU8U490_9ACTN</name>
<protein>
    <submittedName>
        <fullName evidence="2">Uncharacterized protein</fullName>
    </submittedName>
</protein>
<keyword evidence="3" id="KW-1185">Reference proteome</keyword>
<organism evidence="2 3">
    <name type="scientific">Streptomyces caledonius</name>
    <dbReference type="NCBI Taxonomy" id="3134107"/>
    <lineage>
        <taxon>Bacteria</taxon>
        <taxon>Bacillati</taxon>
        <taxon>Actinomycetota</taxon>
        <taxon>Actinomycetes</taxon>
        <taxon>Kitasatosporales</taxon>
        <taxon>Streptomycetaceae</taxon>
        <taxon>Streptomyces</taxon>
    </lineage>
</organism>
<feature type="region of interest" description="Disordered" evidence="1">
    <location>
        <begin position="70"/>
        <end position="98"/>
    </location>
</feature>
<feature type="compositionally biased region" description="Basic and acidic residues" evidence="1">
    <location>
        <begin position="73"/>
        <end position="85"/>
    </location>
</feature>
<evidence type="ECO:0000256" key="1">
    <source>
        <dbReference type="SAM" id="MobiDB-lite"/>
    </source>
</evidence>
<sequence length="145" mass="15904">MSWNSDTASATMTAQQFKIVLQVTKEVHSVPEERFAAAEIPPEHTTEILRFAREIRKALSAGGVEVHFVSPDPSDRRTLRIREPSEAEGSGENPREFPSDVARHWRSLINVTVASLGPDELRFRTGYGKAEVDSASSPLGALFGG</sequence>